<dbReference type="GO" id="GO:0006935">
    <property type="term" value="P:chemotaxis"/>
    <property type="evidence" value="ECO:0007669"/>
    <property type="project" value="InterPro"/>
</dbReference>
<dbReference type="Gene3D" id="3.30.450.20">
    <property type="entry name" value="PAS domain"/>
    <property type="match status" value="2"/>
</dbReference>
<dbReference type="SMART" id="SM00283">
    <property type="entry name" value="MA"/>
    <property type="match status" value="1"/>
</dbReference>
<name>A0A1Y6CKU5_9PROT</name>
<dbReference type="STRING" id="560819.SAMN05428998_13154"/>
<dbReference type="EMBL" id="FWZX01000031">
    <property type="protein sequence ID" value="SMF72671.1"/>
    <property type="molecule type" value="Genomic_DNA"/>
</dbReference>
<keyword evidence="1 3" id="KW-0807">Transducer</keyword>
<keyword evidence="6" id="KW-1185">Reference proteome</keyword>
<accession>A0A1Y6CKU5</accession>
<dbReference type="Pfam" id="PF00015">
    <property type="entry name" value="MCPsignal"/>
    <property type="match status" value="1"/>
</dbReference>
<protein>
    <submittedName>
        <fullName evidence="5">Methyl-accepting chemotaxis sensory transducer with Pas/Pac sensor</fullName>
    </submittedName>
</protein>
<organism evidence="5 6">
    <name type="scientific">Tistlia consotensis USBA 355</name>
    <dbReference type="NCBI Taxonomy" id="560819"/>
    <lineage>
        <taxon>Bacteria</taxon>
        <taxon>Pseudomonadati</taxon>
        <taxon>Pseudomonadota</taxon>
        <taxon>Alphaproteobacteria</taxon>
        <taxon>Rhodospirillales</taxon>
        <taxon>Rhodovibrionaceae</taxon>
        <taxon>Tistlia</taxon>
    </lineage>
</organism>
<feature type="domain" description="Methyl-accepting transducer" evidence="4">
    <location>
        <begin position="251"/>
        <end position="473"/>
    </location>
</feature>
<dbReference type="GO" id="GO:0016020">
    <property type="term" value="C:membrane"/>
    <property type="evidence" value="ECO:0007669"/>
    <property type="project" value="InterPro"/>
</dbReference>
<dbReference type="Pfam" id="PF13188">
    <property type="entry name" value="PAS_8"/>
    <property type="match status" value="2"/>
</dbReference>
<evidence type="ECO:0000313" key="5">
    <source>
        <dbReference type="EMBL" id="SMF72671.1"/>
    </source>
</evidence>
<dbReference type="InterPro" id="IPR004089">
    <property type="entry name" value="MCPsignal_dom"/>
</dbReference>
<dbReference type="PANTHER" id="PTHR32089:SF112">
    <property type="entry name" value="LYSOZYME-LIKE PROTEIN-RELATED"/>
    <property type="match status" value="1"/>
</dbReference>
<dbReference type="Gene3D" id="1.10.287.950">
    <property type="entry name" value="Methyl-accepting chemotaxis protein"/>
    <property type="match status" value="1"/>
</dbReference>
<dbReference type="PRINTS" id="PR00260">
    <property type="entry name" value="CHEMTRNSDUCR"/>
</dbReference>
<sequence>MFAKSLNRPSSRLPSFAAMVEDLPLAVMTCDLRTFRIDYANKRSLELLESIGHVLDIKPKEIVGTSIDVFHKNPAHQRRLLSDPANLPHKARISLGGETLDLEIRGLRDGGSGGGHVLLAWRVVTAEVAKEQETDRLLQMLDNMPINVMTCDPEDFRINYVNRTSLETLKRIEAHLPIEAEALLGSSIDVFHKHPAHQRKLLADPRNLPHNARISVGPEHLHLQVSAIVGRDGGYLGPMLSWSIVSDRIRMADSVSKLVGTMDGTASEMERSAISMAETAGKAEELSSAVSASAEELEASISEIATRMAHASRSTEAATEEAEQSNKLVQALERHATEIGEVVTLIQEIAEQTNLLALNATIEAARAGEAGKGFAVVASEVKNLATQTAKATGSINEKISVVQEAAKGSVAALRRIGEMIVELRDIVVQVASATEEQSAVTKEVSSNIGVVLGAARETGQAADSVRKVARDLSEHSGSLNREIDRFVNDRTT</sequence>
<evidence type="ECO:0000313" key="6">
    <source>
        <dbReference type="Proteomes" id="UP000192917"/>
    </source>
</evidence>
<reference evidence="5 6" key="1">
    <citation type="submission" date="2017-04" db="EMBL/GenBank/DDBJ databases">
        <authorList>
            <person name="Afonso C.L."/>
            <person name="Miller P.J."/>
            <person name="Scott M.A."/>
            <person name="Spackman E."/>
            <person name="Goraichik I."/>
            <person name="Dimitrov K.M."/>
            <person name="Suarez D.L."/>
            <person name="Swayne D.E."/>
        </authorList>
    </citation>
    <scope>NUCLEOTIDE SEQUENCE [LARGE SCALE GENOMIC DNA]</scope>
    <source>
        <strain evidence="5 6">USBA 355</strain>
    </source>
</reference>
<dbReference type="AlphaFoldDB" id="A0A1Y6CKU5"/>
<evidence type="ECO:0000256" key="3">
    <source>
        <dbReference type="PROSITE-ProRule" id="PRU00284"/>
    </source>
</evidence>
<dbReference type="PANTHER" id="PTHR32089">
    <property type="entry name" value="METHYL-ACCEPTING CHEMOTAXIS PROTEIN MCPB"/>
    <property type="match status" value="1"/>
</dbReference>
<evidence type="ECO:0000256" key="2">
    <source>
        <dbReference type="ARBA" id="ARBA00029447"/>
    </source>
</evidence>
<dbReference type="InterPro" id="IPR000014">
    <property type="entry name" value="PAS"/>
</dbReference>
<proteinExistence type="inferred from homology"/>
<gene>
    <name evidence="5" type="ORF">SAMN05428998_13154</name>
</gene>
<evidence type="ECO:0000256" key="1">
    <source>
        <dbReference type="ARBA" id="ARBA00023224"/>
    </source>
</evidence>
<dbReference type="SUPFAM" id="SSF58104">
    <property type="entry name" value="Methyl-accepting chemotaxis protein (MCP) signaling domain"/>
    <property type="match status" value="1"/>
</dbReference>
<evidence type="ECO:0000259" key="4">
    <source>
        <dbReference type="PROSITE" id="PS50111"/>
    </source>
</evidence>
<dbReference type="PROSITE" id="PS50111">
    <property type="entry name" value="CHEMOTAXIS_TRANSDUC_2"/>
    <property type="match status" value="1"/>
</dbReference>
<dbReference type="GO" id="GO:0007165">
    <property type="term" value="P:signal transduction"/>
    <property type="evidence" value="ECO:0007669"/>
    <property type="project" value="UniProtKB-KW"/>
</dbReference>
<comment type="similarity">
    <text evidence="2">Belongs to the methyl-accepting chemotaxis (MCP) protein family.</text>
</comment>
<dbReference type="Proteomes" id="UP000192917">
    <property type="component" value="Unassembled WGS sequence"/>
</dbReference>
<dbReference type="GO" id="GO:0004888">
    <property type="term" value="F:transmembrane signaling receptor activity"/>
    <property type="evidence" value="ECO:0007669"/>
    <property type="project" value="InterPro"/>
</dbReference>
<dbReference type="InterPro" id="IPR004090">
    <property type="entry name" value="Chemotax_Me-accpt_rcpt"/>
</dbReference>